<dbReference type="Pfam" id="PF00722">
    <property type="entry name" value="Glyco_hydro_16"/>
    <property type="match status" value="1"/>
</dbReference>
<dbReference type="OrthoDB" id="9809583at2"/>
<dbReference type="Gene3D" id="2.60.120.200">
    <property type="match status" value="1"/>
</dbReference>
<keyword evidence="5" id="KW-1185">Reference proteome</keyword>
<evidence type="ECO:0000259" key="3">
    <source>
        <dbReference type="PROSITE" id="PS51762"/>
    </source>
</evidence>
<dbReference type="GO" id="GO:0004553">
    <property type="term" value="F:hydrolase activity, hydrolyzing O-glycosyl compounds"/>
    <property type="evidence" value="ECO:0007669"/>
    <property type="project" value="InterPro"/>
</dbReference>
<keyword evidence="2" id="KW-0732">Signal</keyword>
<comment type="similarity">
    <text evidence="1">Belongs to the glycosyl hydrolase 16 family.</text>
</comment>
<dbReference type="STRING" id="390640.SAMN04488034_101307"/>
<feature type="signal peptide" evidence="2">
    <location>
        <begin position="1"/>
        <end position="22"/>
    </location>
</feature>
<dbReference type="InterPro" id="IPR013320">
    <property type="entry name" value="ConA-like_dom_sf"/>
</dbReference>
<dbReference type="AlphaFoldDB" id="A0A1H5I4A7"/>
<dbReference type="InterPro" id="IPR050546">
    <property type="entry name" value="Glycosyl_Hydrlase_16"/>
</dbReference>
<gene>
    <name evidence="4" type="ORF">SAMN04488034_101307</name>
</gene>
<dbReference type="PANTHER" id="PTHR10963:SF55">
    <property type="entry name" value="GLYCOSIDE HYDROLASE FAMILY 16 PROTEIN"/>
    <property type="match status" value="1"/>
</dbReference>
<protein>
    <submittedName>
        <fullName evidence="4">Glycosyl hydrolases family 16</fullName>
    </submittedName>
</protein>
<organism evidence="4 5">
    <name type="scientific">Salinimicrobium catena</name>
    <dbReference type="NCBI Taxonomy" id="390640"/>
    <lineage>
        <taxon>Bacteria</taxon>
        <taxon>Pseudomonadati</taxon>
        <taxon>Bacteroidota</taxon>
        <taxon>Flavobacteriia</taxon>
        <taxon>Flavobacteriales</taxon>
        <taxon>Flavobacteriaceae</taxon>
        <taxon>Salinimicrobium</taxon>
    </lineage>
</organism>
<dbReference type="SUPFAM" id="SSF49299">
    <property type="entry name" value="PKD domain"/>
    <property type="match status" value="1"/>
</dbReference>
<feature type="chain" id="PRO_5011513571" evidence="2">
    <location>
        <begin position="23"/>
        <end position="554"/>
    </location>
</feature>
<dbReference type="SUPFAM" id="SSF49899">
    <property type="entry name" value="Concanavalin A-like lectins/glucanases"/>
    <property type="match status" value="1"/>
</dbReference>
<evidence type="ECO:0000313" key="5">
    <source>
        <dbReference type="Proteomes" id="UP000199448"/>
    </source>
</evidence>
<name>A0A1H5I4A7_9FLAO</name>
<dbReference type="CDD" id="cd08023">
    <property type="entry name" value="GH16_laminarinase_like"/>
    <property type="match status" value="1"/>
</dbReference>
<sequence>MKNILKIKNTITLLFLSMLAVSCVDDDFNIGEIINPSNFNVSTQVVGQTEEMPYGDGSGAVDFSVSADDAMTYKFIYGDGFEEVSYDGTTTHSFNRNGINDYTVTIVAYGAGGASANTTVTVTVFSDFSDPETTQLLTGGGTKTWYIAAAQPGHLGVGPAPSTENGWNVPGFWYAAAPYEKAGSEVSSCFYEDEMTFSLTQDGDILYDYDNKGFTFFNNAYDPNFGGTDESQDECLPYDSSGTMTVSLSPATSGFPESTGTVMNISDGGFISYYIGASSYEILSITENTMVLRAIQGNNDFLAWYLILTTSPEGTEPEESAEFESQFSTLLWEDNFDSGSLDTSIWNIETGNGVDGWGNQEAQYYTADNVAVADGNLVITAKAETINEFDYTSARITTKDNFDFTYGRVEVRAQLPSGGGVWPAIWMLGADFDTAGWPEAGEIDIMEYKGNEPNVIHGSLHFPGNSGGNAVTETTTVQGVETDFHLYSVEWTEDKIYFLVDNQVFHEFDNSPDVPFNKDFFLILNVAMGGTFGGTIDPAFTESAMLVDYVKVFQ</sequence>
<dbReference type="EMBL" id="FNUG01000001">
    <property type="protein sequence ID" value="SEE34298.1"/>
    <property type="molecule type" value="Genomic_DNA"/>
</dbReference>
<dbReference type="PANTHER" id="PTHR10963">
    <property type="entry name" value="GLYCOSYL HYDROLASE-RELATED"/>
    <property type="match status" value="1"/>
</dbReference>
<evidence type="ECO:0000256" key="2">
    <source>
        <dbReference type="SAM" id="SignalP"/>
    </source>
</evidence>
<feature type="domain" description="GH16" evidence="3">
    <location>
        <begin position="330"/>
        <end position="554"/>
    </location>
</feature>
<dbReference type="PROSITE" id="PS51257">
    <property type="entry name" value="PROKAR_LIPOPROTEIN"/>
    <property type="match status" value="1"/>
</dbReference>
<accession>A0A1H5I4A7</accession>
<dbReference type="InterPro" id="IPR035986">
    <property type="entry name" value="PKD_dom_sf"/>
</dbReference>
<proteinExistence type="inferred from homology"/>
<dbReference type="PROSITE" id="PS51762">
    <property type="entry name" value="GH16_2"/>
    <property type="match status" value="1"/>
</dbReference>
<dbReference type="Proteomes" id="UP000199448">
    <property type="component" value="Unassembled WGS sequence"/>
</dbReference>
<evidence type="ECO:0000256" key="1">
    <source>
        <dbReference type="ARBA" id="ARBA00006865"/>
    </source>
</evidence>
<dbReference type="GO" id="GO:0005975">
    <property type="term" value="P:carbohydrate metabolic process"/>
    <property type="evidence" value="ECO:0007669"/>
    <property type="project" value="InterPro"/>
</dbReference>
<evidence type="ECO:0000313" key="4">
    <source>
        <dbReference type="EMBL" id="SEE34298.1"/>
    </source>
</evidence>
<dbReference type="InterPro" id="IPR000757">
    <property type="entry name" value="Beta-glucanase-like"/>
</dbReference>
<dbReference type="RefSeq" id="WP_093111045.1">
    <property type="nucleotide sequence ID" value="NZ_FNGG01000001.1"/>
</dbReference>
<dbReference type="CDD" id="cd00146">
    <property type="entry name" value="PKD"/>
    <property type="match status" value="1"/>
</dbReference>
<keyword evidence="4" id="KW-0378">Hydrolase</keyword>
<reference evidence="4 5" key="1">
    <citation type="submission" date="2016-10" db="EMBL/GenBank/DDBJ databases">
        <authorList>
            <person name="de Groot N.N."/>
        </authorList>
    </citation>
    <scope>NUCLEOTIDE SEQUENCE [LARGE SCALE GENOMIC DNA]</scope>
    <source>
        <strain evidence="4 5">DSM 23553</strain>
    </source>
</reference>